<keyword evidence="2" id="KW-0808">Transferase</keyword>
<dbReference type="PANTHER" id="PTHR47985:SF41">
    <property type="entry name" value="SERINE_THREONINE-PROTEIN KINASE PBL5-RELATED"/>
    <property type="match status" value="1"/>
</dbReference>
<dbReference type="Gene3D" id="1.10.510.10">
    <property type="entry name" value="Transferase(Phosphotransferase) domain 1"/>
    <property type="match status" value="1"/>
</dbReference>
<dbReference type="Proteomes" id="UP001151752">
    <property type="component" value="Chromosome 16"/>
</dbReference>
<feature type="compositionally biased region" description="Basic and acidic residues" evidence="4">
    <location>
        <begin position="81"/>
        <end position="99"/>
    </location>
</feature>
<dbReference type="PANTHER" id="PTHR47985">
    <property type="entry name" value="OS07G0668900 PROTEIN"/>
    <property type="match status" value="1"/>
</dbReference>
<reference evidence="5" key="1">
    <citation type="submission" date="2022-11" db="EMBL/GenBank/DDBJ databases">
        <authorList>
            <person name="Hyden B.L."/>
            <person name="Feng K."/>
            <person name="Yates T."/>
            <person name="Jawdy S."/>
            <person name="Smart L.B."/>
            <person name="Muchero W."/>
        </authorList>
    </citation>
    <scope>NUCLEOTIDE SEQUENCE</scope>
    <source>
        <tissue evidence="5">Shoot tip</tissue>
    </source>
</reference>
<proteinExistence type="predicted"/>
<keyword evidence="3" id="KW-0472">Membrane</keyword>
<dbReference type="EMBL" id="JAPFFM010000001">
    <property type="protein sequence ID" value="KAJ6777866.1"/>
    <property type="molecule type" value="Genomic_DNA"/>
</dbReference>
<evidence type="ECO:0000256" key="1">
    <source>
        <dbReference type="ARBA" id="ARBA00004370"/>
    </source>
</evidence>
<organism evidence="5 6">
    <name type="scientific">Salix koriyanagi</name>
    <dbReference type="NCBI Taxonomy" id="2511006"/>
    <lineage>
        <taxon>Eukaryota</taxon>
        <taxon>Viridiplantae</taxon>
        <taxon>Streptophyta</taxon>
        <taxon>Embryophyta</taxon>
        <taxon>Tracheophyta</taxon>
        <taxon>Spermatophyta</taxon>
        <taxon>Magnoliopsida</taxon>
        <taxon>eudicotyledons</taxon>
        <taxon>Gunneridae</taxon>
        <taxon>Pentapetalae</taxon>
        <taxon>rosids</taxon>
        <taxon>fabids</taxon>
        <taxon>Malpighiales</taxon>
        <taxon>Salicaceae</taxon>
        <taxon>Saliceae</taxon>
        <taxon>Salix</taxon>
    </lineage>
</organism>
<evidence type="ECO:0000256" key="3">
    <source>
        <dbReference type="ARBA" id="ARBA00023136"/>
    </source>
</evidence>
<evidence type="ECO:0000313" key="6">
    <source>
        <dbReference type="Proteomes" id="UP001151752"/>
    </source>
</evidence>
<keyword evidence="2" id="KW-0723">Serine/threonine-protein kinase</keyword>
<comment type="caution">
    <text evidence="5">The sequence shown here is derived from an EMBL/GenBank/DDBJ whole genome shotgun (WGS) entry which is preliminary data.</text>
</comment>
<reference evidence="5" key="2">
    <citation type="journal article" date="2023" name="Int. J. Mol. Sci.">
        <title>De Novo Assembly and Annotation of 11 Diverse Shrub Willow (Salix) Genomes Reveals Novel Gene Organization in Sex-Linked Regions.</title>
        <authorList>
            <person name="Hyden B."/>
            <person name="Feng K."/>
            <person name="Yates T.B."/>
            <person name="Jawdy S."/>
            <person name="Cereghino C."/>
            <person name="Smart L.B."/>
            <person name="Muchero W."/>
        </authorList>
    </citation>
    <scope>NUCLEOTIDE SEQUENCE</scope>
    <source>
        <tissue evidence="5">Shoot tip</tissue>
    </source>
</reference>
<feature type="region of interest" description="Disordered" evidence="4">
    <location>
        <begin position="76"/>
        <end position="99"/>
    </location>
</feature>
<sequence>MKSVGFCLQARPMFKDRRNFSHMVDPFLRGQYPIKGLYQSLAIAAMCVQEQPNMRPDVSDVVMALNYLASNIYDPQIHPVQEPRRRPSHRVSDKDDGGA</sequence>
<dbReference type="GO" id="GO:0016020">
    <property type="term" value="C:membrane"/>
    <property type="evidence" value="ECO:0007669"/>
    <property type="project" value="UniProtKB-SubCell"/>
</dbReference>
<evidence type="ECO:0000256" key="2">
    <source>
        <dbReference type="ARBA" id="ARBA00022527"/>
    </source>
</evidence>
<comment type="subcellular location">
    <subcellularLocation>
        <location evidence="1">Membrane</location>
    </subcellularLocation>
</comment>
<gene>
    <name evidence="5" type="ORF">OIU74_001773</name>
</gene>
<protein>
    <submittedName>
        <fullName evidence="5">Uncharacterized protein</fullName>
    </submittedName>
</protein>
<evidence type="ECO:0000313" key="5">
    <source>
        <dbReference type="EMBL" id="KAJ6777866.1"/>
    </source>
</evidence>
<evidence type="ECO:0000256" key="4">
    <source>
        <dbReference type="SAM" id="MobiDB-lite"/>
    </source>
</evidence>
<dbReference type="GO" id="GO:0004674">
    <property type="term" value="F:protein serine/threonine kinase activity"/>
    <property type="evidence" value="ECO:0007669"/>
    <property type="project" value="UniProtKB-KW"/>
</dbReference>
<name>A0A9Q1ANW7_9ROSI</name>
<keyword evidence="2" id="KW-0418">Kinase</keyword>
<keyword evidence="6" id="KW-1185">Reference proteome</keyword>
<accession>A0A9Q1ANW7</accession>
<dbReference type="AlphaFoldDB" id="A0A9Q1ANW7"/>